<reference evidence="1 2" key="1">
    <citation type="submission" date="2020-08" db="EMBL/GenBank/DDBJ databases">
        <title>Genomic Encyclopedia of Type Strains, Phase IV (KMG-IV): sequencing the most valuable type-strain genomes for metagenomic binning, comparative biology and taxonomic classification.</title>
        <authorList>
            <person name="Goeker M."/>
        </authorList>
    </citation>
    <scope>NUCLEOTIDE SEQUENCE [LARGE SCALE GENOMIC DNA]</scope>
    <source>
        <strain evidence="1 2">DSM 4491</strain>
    </source>
</reference>
<accession>A0A841QA41</accession>
<dbReference type="EMBL" id="JACHIE010000001">
    <property type="protein sequence ID" value="MBB6455569.1"/>
    <property type="molecule type" value="Genomic_DNA"/>
</dbReference>
<dbReference type="Proteomes" id="UP000578000">
    <property type="component" value="Unassembled WGS sequence"/>
</dbReference>
<evidence type="ECO:0000313" key="1">
    <source>
        <dbReference type="EMBL" id="MBB6455569.1"/>
    </source>
</evidence>
<gene>
    <name evidence="1" type="ORF">HNR55_000130</name>
</gene>
<sequence>MAGRIFSPCKMGLSNFVRAAKHRIRYIMPTKMGAQMGYCGSVAVFMYVYQMDLETRNLASSIPSFSLTLP</sequence>
<name>A0A841QA41_9PROT</name>
<evidence type="ECO:0000313" key="2">
    <source>
        <dbReference type="Proteomes" id="UP000578000"/>
    </source>
</evidence>
<organism evidence="1 2">
    <name type="scientific">Acetobacter lovaniensis</name>
    <dbReference type="NCBI Taxonomy" id="104100"/>
    <lineage>
        <taxon>Bacteria</taxon>
        <taxon>Pseudomonadati</taxon>
        <taxon>Pseudomonadota</taxon>
        <taxon>Alphaproteobacteria</taxon>
        <taxon>Acetobacterales</taxon>
        <taxon>Acetobacteraceae</taxon>
        <taxon>Acetobacter</taxon>
    </lineage>
</organism>
<keyword evidence="2" id="KW-1185">Reference proteome</keyword>
<dbReference type="AlphaFoldDB" id="A0A841QA41"/>
<proteinExistence type="predicted"/>
<comment type="caution">
    <text evidence="1">The sequence shown here is derived from an EMBL/GenBank/DDBJ whole genome shotgun (WGS) entry which is preliminary data.</text>
</comment>
<protein>
    <submittedName>
        <fullName evidence="1">Uncharacterized protein</fullName>
    </submittedName>
</protein>